<evidence type="ECO:0000313" key="4">
    <source>
        <dbReference type="Proteomes" id="UP001151532"/>
    </source>
</evidence>
<sequence length="133" mass="13738">MLGKVIVSGVSLILVVGVIIGVVATVNHSNGGSNGTESLSPQMKAVSALCQPTYYKDACTNTLSALNSTDPKELIKGSILAISASLKKSFNLTDDLLVKADNAGARDKTALNDCKELLQNASESLQDTLSKGG</sequence>
<dbReference type="GO" id="GO:0004857">
    <property type="term" value="F:enzyme inhibitor activity"/>
    <property type="evidence" value="ECO:0007669"/>
    <property type="project" value="InterPro"/>
</dbReference>
<dbReference type="InterPro" id="IPR006501">
    <property type="entry name" value="Pectinesterase_inhib_dom"/>
</dbReference>
<dbReference type="InterPro" id="IPR035513">
    <property type="entry name" value="Invertase/methylesterase_inhib"/>
</dbReference>
<dbReference type="SUPFAM" id="SSF101148">
    <property type="entry name" value="Plant invertase/pectin methylesterase inhibitor"/>
    <property type="match status" value="1"/>
</dbReference>
<keyword evidence="1" id="KW-0472">Membrane</keyword>
<evidence type="ECO:0000259" key="2">
    <source>
        <dbReference type="Pfam" id="PF04043"/>
    </source>
</evidence>
<accession>A0A9Q0QH49</accession>
<reference evidence="3" key="1">
    <citation type="submission" date="2022-11" db="EMBL/GenBank/DDBJ databases">
        <authorList>
            <person name="Hyden B.L."/>
            <person name="Feng K."/>
            <person name="Yates T."/>
            <person name="Jawdy S."/>
            <person name="Smart L.B."/>
            <person name="Muchero W."/>
        </authorList>
    </citation>
    <scope>NUCLEOTIDE SEQUENCE</scope>
    <source>
        <tissue evidence="3">Shoot tip</tissue>
    </source>
</reference>
<comment type="caution">
    <text evidence="3">The sequence shown here is derived from an EMBL/GenBank/DDBJ whole genome shotgun (WGS) entry which is preliminary data.</text>
</comment>
<dbReference type="Pfam" id="PF04043">
    <property type="entry name" value="PMEI"/>
    <property type="match status" value="1"/>
</dbReference>
<proteinExistence type="predicted"/>
<organism evidence="3 4">
    <name type="scientific">Salix purpurea</name>
    <name type="common">Purple osier willow</name>
    <dbReference type="NCBI Taxonomy" id="77065"/>
    <lineage>
        <taxon>Eukaryota</taxon>
        <taxon>Viridiplantae</taxon>
        <taxon>Streptophyta</taxon>
        <taxon>Embryophyta</taxon>
        <taxon>Tracheophyta</taxon>
        <taxon>Spermatophyta</taxon>
        <taxon>Magnoliopsida</taxon>
        <taxon>eudicotyledons</taxon>
        <taxon>Gunneridae</taxon>
        <taxon>Pentapetalae</taxon>
        <taxon>rosids</taxon>
        <taxon>fabids</taxon>
        <taxon>Malpighiales</taxon>
        <taxon>Salicaceae</taxon>
        <taxon>Saliceae</taxon>
        <taxon>Salix</taxon>
    </lineage>
</organism>
<dbReference type="NCBIfam" id="TIGR01614">
    <property type="entry name" value="PME_inhib"/>
    <property type="match status" value="1"/>
</dbReference>
<evidence type="ECO:0000313" key="3">
    <source>
        <dbReference type="EMBL" id="KAJ6706568.1"/>
    </source>
</evidence>
<keyword evidence="1" id="KW-1133">Transmembrane helix</keyword>
<dbReference type="Proteomes" id="UP001151532">
    <property type="component" value="Chromosome 3"/>
</dbReference>
<keyword evidence="4" id="KW-1185">Reference proteome</keyword>
<keyword evidence="1" id="KW-0812">Transmembrane</keyword>
<dbReference type="AlphaFoldDB" id="A0A9Q0QH49"/>
<protein>
    <submittedName>
        <fullName evidence="3">PECTINESTERASE</fullName>
    </submittedName>
</protein>
<feature type="transmembrane region" description="Helical" evidence="1">
    <location>
        <begin position="6"/>
        <end position="26"/>
    </location>
</feature>
<gene>
    <name evidence="3" type="ORF">OIU79_011081</name>
</gene>
<dbReference type="OrthoDB" id="2019149at2759"/>
<dbReference type="EMBL" id="JAPFFK010000016">
    <property type="protein sequence ID" value="KAJ6706568.1"/>
    <property type="molecule type" value="Genomic_DNA"/>
</dbReference>
<reference evidence="3" key="2">
    <citation type="journal article" date="2023" name="Int. J. Mol. Sci.">
        <title>De Novo Assembly and Annotation of 11 Diverse Shrub Willow (Salix) Genomes Reveals Novel Gene Organization in Sex-Linked Regions.</title>
        <authorList>
            <person name="Hyden B."/>
            <person name="Feng K."/>
            <person name="Yates T.B."/>
            <person name="Jawdy S."/>
            <person name="Cereghino C."/>
            <person name="Smart L.B."/>
            <person name="Muchero W."/>
        </authorList>
    </citation>
    <scope>NUCLEOTIDE SEQUENCE</scope>
    <source>
        <tissue evidence="3">Shoot tip</tissue>
    </source>
</reference>
<feature type="domain" description="Pectinesterase inhibitor" evidence="2">
    <location>
        <begin position="45"/>
        <end position="131"/>
    </location>
</feature>
<dbReference type="Gene3D" id="1.20.140.40">
    <property type="entry name" value="Invertase/pectin methylesterase inhibitor family protein"/>
    <property type="match status" value="1"/>
</dbReference>
<name>A0A9Q0QH49_SALPP</name>
<evidence type="ECO:0000256" key="1">
    <source>
        <dbReference type="SAM" id="Phobius"/>
    </source>
</evidence>